<dbReference type="InterPro" id="IPR001078">
    <property type="entry name" value="2-oxoacid_DH_actylTfrase"/>
</dbReference>
<evidence type="ECO:0000256" key="4">
    <source>
        <dbReference type="ARBA" id="ARBA00022823"/>
    </source>
</evidence>
<keyword evidence="5" id="KW-0012">Acyltransferase</keyword>
<dbReference type="InterPro" id="IPR011053">
    <property type="entry name" value="Single_hybrid_motif"/>
</dbReference>
<dbReference type="PANTHER" id="PTHR43178">
    <property type="entry name" value="DIHYDROLIPOAMIDE ACETYLTRANSFERASE COMPONENT OF PYRUVATE DEHYDROGENASE COMPLEX"/>
    <property type="match status" value="1"/>
</dbReference>
<evidence type="ECO:0000256" key="1">
    <source>
        <dbReference type="ARBA" id="ARBA00001938"/>
    </source>
</evidence>
<dbReference type="InterPro" id="IPR000089">
    <property type="entry name" value="Biotin_lipoyl"/>
</dbReference>
<dbReference type="Pfam" id="PF00364">
    <property type="entry name" value="Biotin_lipoyl"/>
    <property type="match status" value="1"/>
</dbReference>
<protein>
    <submittedName>
        <fullName evidence="8">Unannotated protein</fullName>
    </submittedName>
</protein>
<accession>A0A6J6ZHM8</accession>
<dbReference type="InterPro" id="IPR023213">
    <property type="entry name" value="CAT-like_dom_sf"/>
</dbReference>
<dbReference type="GO" id="GO:0031405">
    <property type="term" value="F:lipoic acid binding"/>
    <property type="evidence" value="ECO:0007669"/>
    <property type="project" value="TreeGrafter"/>
</dbReference>
<proteinExistence type="inferred from homology"/>
<dbReference type="SUPFAM" id="SSF51230">
    <property type="entry name" value="Single hybrid motif"/>
    <property type="match status" value="1"/>
</dbReference>
<keyword evidence="4" id="KW-0450">Lipoyl</keyword>
<dbReference type="PANTHER" id="PTHR43178:SF5">
    <property type="entry name" value="LIPOAMIDE ACYLTRANSFERASE COMPONENT OF BRANCHED-CHAIN ALPHA-KETO ACID DEHYDROGENASE COMPLEX, MITOCHONDRIAL"/>
    <property type="match status" value="1"/>
</dbReference>
<comment type="cofactor">
    <cofactor evidence="1">
        <name>(R)-lipoate</name>
        <dbReference type="ChEBI" id="CHEBI:83088"/>
    </cofactor>
</comment>
<dbReference type="Pfam" id="PF02817">
    <property type="entry name" value="E3_binding"/>
    <property type="match status" value="1"/>
</dbReference>
<dbReference type="InterPro" id="IPR050743">
    <property type="entry name" value="2-oxoacid_DH_E2_comp"/>
</dbReference>
<dbReference type="GO" id="GO:0005737">
    <property type="term" value="C:cytoplasm"/>
    <property type="evidence" value="ECO:0007669"/>
    <property type="project" value="TreeGrafter"/>
</dbReference>
<dbReference type="Pfam" id="PF00198">
    <property type="entry name" value="2-oxoacid_dh"/>
    <property type="match status" value="1"/>
</dbReference>
<dbReference type="EMBL" id="CAFABK010000002">
    <property type="protein sequence ID" value="CAB4819983.1"/>
    <property type="molecule type" value="Genomic_DNA"/>
</dbReference>
<dbReference type="SUPFAM" id="SSF47005">
    <property type="entry name" value="Peripheral subunit-binding domain of 2-oxo acid dehydrogenase complex"/>
    <property type="match status" value="1"/>
</dbReference>
<dbReference type="InterPro" id="IPR004167">
    <property type="entry name" value="PSBD"/>
</dbReference>
<dbReference type="Gene3D" id="3.30.559.10">
    <property type="entry name" value="Chloramphenicol acetyltransferase-like domain"/>
    <property type="match status" value="1"/>
</dbReference>
<evidence type="ECO:0000256" key="5">
    <source>
        <dbReference type="ARBA" id="ARBA00023315"/>
    </source>
</evidence>
<feature type="region of interest" description="Disordered" evidence="6">
    <location>
        <begin position="100"/>
        <end position="126"/>
    </location>
</feature>
<evidence type="ECO:0000256" key="2">
    <source>
        <dbReference type="ARBA" id="ARBA00007317"/>
    </source>
</evidence>
<dbReference type="AlphaFoldDB" id="A0A6J6ZHM8"/>
<evidence type="ECO:0000256" key="6">
    <source>
        <dbReference type="SAM" id="MobiDB-lite"/>
    </source>
</evidence>
<feature type="compositionally biased region" description="Polar residues" evidence="6">
    <location>
        <begin position="114"/>
        <end position="125"/>
    </location>
</feature>
<dbReference type="GO" id="GO:0016407">
    <property type="term" value="F:acetyltransferase activity"/>
    <property type="evidence" value="ECO:0007669"/>
    <property type="project" value="TreeGrafter"/>
</dbReference>
<dbReference type="Gene3D" id="4.10.320.10">
    <property type="entry name" value="E3-binding domain"/>
    <property type="match status" value="1"/>
</dbReference>
<evidence type="ECO:0000313" key="8">
    <source>
        <dbReference type="EMBL" id="CAB4819983.1"/>
    </source>
</evidence>
<dbReference type="CDD" id="cd06849">
    <property type="entry name" value="lipoyl_domain"/>
    <property type="match status" value="1"/>
</dbReference>
<dbReference type="Gene3D" id="2.40.50.100">
    <property type="match status" value="1"/>
</dbReference>
<dbReference type="PROSITE" id="PS50968">
    <property type="entry name" value="BIOTINYL_LIPOYL"/>
    <property type="match status" value="1"/>
</dbReference>
<evidence type="ECO:0000256" key="3">
    <source>
        <dbReference type="ARBA" id="ARBA00022679"/>
    </source>
</evidence>
<feature type="compositionally biased region" description="Basic and acidic residues" evidence="6">
    <location>
        <begin position="100"/>
        <end position="113"/>
    </location>
</feature>
<gene>
    <name evidence="8" type="ORF">UFOPK3204_00092</name>
</gene>
<feature type="region of interest" description="Disordered" evidence="6">
    <location>
        <begin position="181"/>
        <end position="213"/>
    </location>
</feature>
<dbReference type="InterPro" id="IPR036625">
    <property type="entry name" value="E3-bd_dom_sf"/>
</dbReference>
<reference evidence="8" key="1">
    <citation type="submission" date="2020-05" db="EMBL/GenBank/DDBJ databases">
        <authorList>
            <person name="Chiriac C."/>
            <person name="Salcher M."/>
            <person name="Ghai R."/>
            <person name="Kavagutti S V."/>
        </authorList>
    </citation>
    <scope>NUCLEOTIDE SEQUENCE</scope>
</reference>
<keyword evidence="3" id="KW-0808">Transferase</keyword>
<sequence>MHGLILPRLGQTMAEGLVTAWLVDEGSSYAAGTPLYEVETEKVTTLVEATLPGTLLKILVGADSIAVVGTLLAVAADPGEIAIPETTETFIREDNASRMRSIEPESWPSEDHTAPTSSALETPTSVRAMPRTRKLAHDSGIELDALLGTGTNGLVLESQVANLVTASASAGVEFGDRPVASGGSGTAVMAPPEAPRPTRSPGPQRAPLATGVQQRERRLLGPIARRMSQVVTSSWSQVPQFTQFITVDATAWQSRREALRSQLGVDIGYTDMILDAVLKAAQEVPEANSSFDDEALVLWRDVNISIAVDSPAGLVVPVLRTAQDFTLEGRARRTRELVDRAKSGTLTLDDVTAGTITVSNLGMYGIEGGVPLVTAPQATIVFLGAVREVVVPVDGGIGIRKEVSVAVSFDHRAIDGATGARFTAALGRHLEMMKMAPDHAG</sequence>
<comment type="similarity">
    <text evidence="2">Belongs to the 2-oxoacid dehydrogenase family.</text>
</comment>
<dbReference type="SUPFAM" id="SSF52777">
    <property type="entry name" value="CoA-dependent acyltransferases"/>
    <property type="match status" value="1"/>
</dbReference>
<organism evidence="8">
    <name type="scientific">freshwater metagenome</name>
    <dbReference type="NCBI Taxonomy" id="449393"/>
    <lineage>
        <taxon>unclassified sequences</taxon>
        <taxon>metagenomes</taxon>
        <taxon>ecological metagenomes</taxon>
    </lineage>
</organism>
<feature type="domain" description="Lipoyl-binding" evidence="7">
    <location>
        <begin position="1"/>
        <end position="76"/>
    </location>
</feature>
<evidence type="ECO:0000259" key="7">
    <source>
        <dbReference type="PROSITE" id="PS50968"/>
    </source>
</evidence>
<name>A0A6J6ZHM8_9ZZZZ</name>